<evidence type="ECO:0000256" key="1">
    <source>
        <dbReference type="SAM" id="Coils"/>
    </source>
</evidence>
<dbReference type="Gene3D" id="2.40.160.10">
    <property type="entry name" value="Porin"/>
    <property type="match status" value="1"/>
</dbReference>
<protein>
    <submittedName>
        <fullName evidence="2">Phosphate-selective porin</fullName>
    </submittedName>
</protein>
<dbReference type="STRING" id="247490.KSU1_B0723"/>
<comment type="caution">
    <text evidence="2">The sequence shown here is derived from an EMBL/GenBank/DDBJ whole genome shotgun (WGS) entry which is preliminary data.</text>
</comment>
<keyword evidence="1" id="KW-0175">Coiled coil</keyword>
<organism evidence="2 3">
    <name type="scientific">Candidatus Jettenia caeni</name>
    <dbReference type="NCBI Taxonomy" id="247490"/>
    <lineage>
        <taxon>Bacteria</taxon>
        <taxon>Pseudomonadati</taxon>
        <taxon>Planctomycetota</taxon>
        <taxon>Candidatus Brocadiia</taxon>
        <taxon>Candidatus Brocadiales</taxon>
        <taxon>Candidatus Brocadiaceae</taxon>
        <taxon>Candidatus Jettenia</taxon>
    </lineage>
</organism>
<dbReference type="SUPFAM" id="SSF56935">
    <property type="entry name" value="Porins"/>
    <property type="match status" value="1"/>
</dbReference>
<feature type="coiled-coil region" evidence="1">
    <location>
        <begin position="37"/>
        <end position="92"/>
    </location>
</feature>
<evidence type="ECO:0000313" key="3">
    <source>
        <dbReference type="Proteomes" id="UP000002985"/>
    </source>
</evidence>
<dbReference type="EMBL" id="BAFH01000002">
    <property type="protein sequence ID" value="GAB61580.1"/>
    <property type="molecule type" value="Genomic_DNA"/>
</dbReference>
<keyword evidence="3" id="KW-1185">Reference proteome</keyword>
<accession>I3IIN5</accession>
<proteinExistence type="predicted"/>
<dbReference type="eggNOG" id="COG3746">
    <property type="taxonomic scope" value="Bacteria"/>
</dbReference>
<dbReference type="InterPro" id="IPR023614">
    <property type="entry name" value="Porin_dom_sf"/>
</dbReference>
<dbReference type="AlphaFoldDB" id="I3IIN5"/>
<dbReference type="Proteomes" id="UP000002985">
    <property type="component" value="Unassembled WGS sequence"/>
</dbReference>
<evidence type="ECO:0000313" key="2">
    <source>
        <dbReference type="EMBL" id="GAB61580.1"/>
    </source>
</evidence>
<dbReference type="OrthoDB" id="9760167at2"/>
<sequence length="488" mass="56522">MRNKWFQCGASLAAVFCVIHAGGMTRGIFAQDIVQTRETSESEVGDLERQLKQMEEALLVQQKMMKQMEALALSQQEQIKEMQNRIEHISEKPAPTTQEEIKEEVKQEVENYLASNGAREKLGLGLPGKYEPVNGYYLPDKEKASIGFQTRDGNYSLNVGFRMQTRLTYKDNDDDFEEPDKTDIDVRRARLCFGGNIYNKDVNYYVEIDGDSFEVNLRDYYVWWSPREELNIKTGYFKVPANRQWNSSGFKLLLQDRSIASDAFKQDRDYGLDIFGKPFDGHLEYHAAVFRGAGQNPSKALGKDENIDNELLYVFTTRYYPFGWYNSYNLATGWEETDLKYEENFKAVIGASVVYNGKERDRKLADTNSIIGNIDLGMRYRGFTWDSEYYIRENDPEDDGDSITSDGFYTQAGYFVLPKKLELAARYSMLDPDNDLPDDVQKEYSAGINYYLRGHRSKIQADIARFVTDTKDTDKNENRFRLQYQLIF</sequence>
<name>I3IIN5_9BACT</name>
<reference evidence="2 3" key="1">
    <citation type="journal article" date="2012" name="FEBS Lett.">
        <title>Anammox organism KSU-1 expresses a NirK-type copper-containing nitrite reductase instead of a NirS-type with cytochrome cd1.</title>
        <authorList>
            <person name="Hira D."/>
            <person name="Toh H."/>
            <person name="Migita C.T."/>
            <person name="Okubo H."/>
            <person name="Nishiyama T."/>
            <person name="Hattori M."/>
            <person name="Furukawa K."/>
            <person name="Fujii T."/>
        </authorList>
    </citation>
    <scope>NUCLEOTIDE SEQUENCE [LARGE SCALE GENOMIC DNA]</scope>
</reference>
<gene>
    <name evidence="2" type="ORF">KSU1_B0723</name>
</gene>